<keyword evidence="5" id="KW-0175">Coiled coil</keyword>
<feature type="coiled-coil region" evidence="5">
    <location>
        <begin position="351"/>
        <end position="378"/>
    </location>
</feature>
<dbReference type="EMBL" id="FOIN01000013">
    <property type="protein sequence ID" value="SET47736.1"/>
    <property type="molecule type" value="Genomic_DNA"/>
</dbReference>
<evidence type="ECO:0000256" key="5">
    <source>
        <dbReference type="HAMAP-Rule" id="MF_00844"/>
    </source>
</evidence>
<comment type="similarity">
    <text evidence="5">Belongs to the NEMF family.</text>
</comment>
<dbReference type="InterPro" id="IPR051608">
    <property type="entry name" value="RQC_Subunit_NEMF"/>
</dbReference>
<dbReference type="InterPro" id="IPR008532">
    <property type="entry name" value="NFACT_RNA-bd"/>
</dbReference>
<evidence type="ECO:0000256" key="4">
    <source>
        <dbReference type="ARBA" id="ARBA00022917"/>
    </source>
</evidence>
<evidence type="ECO:0000313" key="8">
    <source>
        <dbReference type="Proteomes" id="UP000198558"/>
    </source>
</evidence>
<dbReference type="HAMAP" id="MF_00844_B">
    <property type="entry name" value="RqcH_B"/>
    <property type="match status" value="1"/>
</dbReference>
<organism evidence="7 8">
    <name type="scientific">Thomasclavelia cocleata</name>
    <dbReference type="NCBI Taxonomy" id="69824"/>
    <lineage>
        <taxon>Bacteria</taxon>
        <taxon>Bacillati</taxon>
        <taxon>Bacillota</taxon>
        <taxon>Erysipelotrichia</taxon>
        <taxon>Erysipelotrichales</taxon>
        <taxon>Coprobacillaceae</taxon>
        <taxon>Thomasclavelia</taxon>
    </lineage>
</organism>
<dbReference type="GO" id="GO:0000049">
    <property type="term" value="F:tRNA binding"/>
    <property type="evidence" value="ECO:0007669"/>
    <property type="project" value="UniProtKB-UniRule"/>
</dbReference>
<dbReference type="GO" id="GO:0043023">
    <property type="term" value="F:ribosomal large subunit binding"/>
    <property type="evidence" value="ECO:0007669"/>
    <property type="project" value="UniProtKB-UniRule"/>
</dbReference>
<comment type="subunit">
    <text evidence="5">Associates with stalled 50S ribosomal subunits. Binds to RqcP.</text>
</comment>
<dbReference type="RefSeq" id="WP_177165822.1">
    <property type="nucleotide sequence ID" value="NZ_FOIN01000013.1"/>
</dbReference>
<protein>
    <recommendedName>
        <fullName evidence="5">Rqc2 homolog RqcH</fullName>
        <shortName evidence="5">RqcH</shortName>
    </recommendedName>
</protein>
<sequence>MAYDGIMMHQVIKELNNTITGGRINKIYQISKYELLIQIRNNRTNYKLLLSCHPMYARIQLTNLIYPTPESPNPLTMLFRKHLEGGYIKEINQIELDRICHILFDCHNEFGDYVEYHCFIEIMGKHSNIILCNENKKIIDCLKRITPNINSERFVQPGAIYYFPPVNYNKLNPFNHDFIENNNLSKVYQGMSPILSKEILFRHDNGNDFKTIINEIKESNHLYISSTGEKEYFHLIPLTHLQVKPQEYPLFDGLDQHFDLIDQKERIKQQTSNLLKFISNEYQKNITKLSKLQATLESSKNSDEYRIIGDLLYSNLHLLKKGMKHIELDNYYDNTKIMIDLDEKLSPKANAQKYYNKYQKAKNSINVLNEQINLTKNEIEYFDSLLTLMDNASYYDALEIKEELENLGYLKKKKKTNSIRKNKKPAFETYYTKDGIEICIGKNNLQNDYLTFKHAHRYDTWFHVKDMPGSHVIVKGDQLDEYTIRLASNIAAYFSKGKNSSSVPVNYTLVKTLKKPNAAKPGQVILDKYKTIYIDPDASCLEELRKK</sequence>
<dbReference type="AlphaFoldDB" id="A0A1I0EQF8"/>
<dbReference type="PANTHER" id="PTHR15239:SF6">
    <property type="entry name" value="RIBOSOME QUALITY CONTROL COMPLEX SUBUNIT NEMF"/>
    <property type="match status" value="1"/>
</dbReference>
<dbReference type="Pfam" id="PF05833">
    <property type="entry name" value="NFACT_N"/>
    <property type="match status" value="1"/>
</dbReference>
<evidence type="ECO:0000256" key="1">
    <source>
        <dbReference type="ARBA" id="ARBA00022555"/>
    </source>
</evidence>
<dbReference type="GeneID" id="78288365"/>
<dbReference type="GO" id="GO:0072344">
    <property type="term" value="P:rescue of stalled ribosome"/>
    <property type="evidence" value="ECO:0007669"/>
    <property type="project" value="UniProtKB-UniRule"/>
</dbReference>
<dbReference type="PANTHER" id="PTHR15239">
    <property type="entry name" value="NUCLEAR EXPORT MEDIATOR FACTOR NEMF"/>
    <property type="match status" value="1"/>
</dbReference>
<dbReference type="Proteomes" id="UP000198558">
    <property type="component" value="Unassembled WGS sequence"/>
</dbReference>
<feature type="domain" description="NFACT RNA-binding" evidence="6">
    <location>
        <begin position="428"/>
        <end position="525"/>
    </location>
</feature>
<keyword evidence="8" id="KW-1185">Reference proteome</keyword>
<evidence type="ECO:0000259" key="6">
    <source>
        <dbReference type="Pfam" id="PF05670"/>
    </source>
</evidence>
<keyword evidence="4 5" id="KW-0648">Protein biosynthesis</keyword>
<dbReference type="GO" id="GO:1990112">
    <property type="term" value="C:RQC complex"/>
    <property type="evidence" value="ECO:0007669"/>
    <property type="project" value="TreeGrafter"/>
</dbReference>
<reference evidence="8" key="1">
    <citation type="submission" date="2016-10" db="EMBL/GenBank/DDBJ databases">
        <authorList>
            <person name="Varghese N."/>
            <person name="Submissions S."/>
        </authorList>
    </citation>
    <scope>NUCLEOTIDE SEQUENCE [LARGE SCALE GENOMIC DNA]</scope>
    <source>
        <strain evidence="8">DSM 1551</strain>
    </source>
</reference>
<dbReference type="InterPro" id="IPR043682">
    <property type="entry name" value="RqcH_bacterial"/>
</dbReference>
<comment type="function">
    <text evidence="5">Key component of the ribosome quality control system (RQC), a ribosome-associated complex that mediates the extraction of incompletely synthesized nascent chains from stalled ribosomes and their subsequent degradation. RqcH recruits Ala-charged tRNA, and with RqcP directs the elongation of stalled nascent chains on 50S ribosomal subunits, leading to non-templated C-terminal alanine extensions (Ala tail). The Ala tail promotes nascent chain degradation. May add between 1 and at least 8 Ala residues. Binds to stalled 50S ribosomal subunits.</text>
</comment>
<dbReference type="Gene3D" id="2.30.310.10">
    <property type="entry name" value="ibrinogen binding protein from staphylococcus aureus domain"/>
    <property type="match status" value="1"/>
</dbReference>
<proteinExistence type="inferred from homology"/>
<name>A0A1I0EQF8_9FIRM</name>
<dbReference type="GO" id="GO:0019843">
    <property type="term" value="F:rRNA binding"/>
    <property type="evidence" value="ECO:0007669"/>
    <property type="project" value="UniProtKB-UniRule"/>
</dbReference>
<dbReference type="FunFam" id="2.30.310.10:FF:000004">
    <property type="entry name" value="Fibronectin-binding protein A"/>
    <property type="match status" value="1"/>
</dbReference>
<evidence type="ECO:0000256" key="3">
    <source>
        <dbReference type="ARBA" id="ARBA00022884"/>
    </source>
</evidence>
<keyword evidence="2 5" id="KW-0699">rRNA-binding</keyword>
<keyword evidence="3 5" id="KW-0694">RNA-binding</keyword>
<gene>
    <name evidence="5" type="primary">rqcH</name>
    <name evidence="7" type="ORF">SAMN04489758_11337</name>
</gene>
<evidence type="ECO:0000256" key="2">
    <source>
        <dbReference type="ARBA" id="ARBA00022730"/>
    </source>
</evidence>
<dbReference type="Pfam" id="PF05670">
    <property type="entry name" value="NFACT-R_1"/>
    <property type="match status" value="1"/>
</dbReference>
<evidence type="ECO:0000313" key="7">
    <source>
        <dbReference type="EMBL" id="SET47736.1"/>
    </source>
</evidence>
<keyword evidence="1 5" id="KW-0820">tRNA-binding</keyword>
<accession>A0A1I0EQF8</accession>